<feature type="transmembrane region" description="Helical" evidence="5">
    <location>
        <begin position="263"/>
        <end position="281"/>
    </location>
</feature>
<feature type="transmembrane region" description="Helical" evidence="5">
    <location>
        <begin position="158"/>
        <end position="179"/>
    </location>
</feature>
<dbReference type="AlphaFoldDB" id="A0A2G8LAT3"/>
<feature type="transmembrane region" description="Helical" evidence="5">
    <location>
        <begin position="131"/>
        <end position="151"/>
    </location>
</feature>
<feature type="transmembrane region" description="Helical" evidence="5">
    <location>
        <begin position="199"/>
        <end position="223"/>
    </location>
</feature>
<comment type="caution">
    <text evidence="7">The sequence shown here is derived from an EMBL/GenBank/DDBJ whole genome shotgun (WGS) entry which is preliminary data.</text>
</comment>
<accession>A0A2G8LAT3</accession>
<dbReference type="GO" id="GO:0016020">
    <property type="term" value="C:membrane"/>
    <property type="evidence" value="ECO:0007669"/>
    <property type="project" value="UniProtKB-SubCell"/>
</dbReference>
<feature type="transmembrane region" description="Helical" evidence="5">
    <location>
        <begin position="235"/>
        <end position="257"/>
    </location>
</feature>
<protein>
    <submittedName>
        <fullName evidence="7">Putative solute carrier family 35 member G1</fullName>
    </submittedName>
</protein>
<proteinExistence type="predicted"/>
<sequence>MDEDVGMAVAPKQNGDARKIIQAPENSQRITYLICQKLYQNQGLLLAFASAGCFAVSTVCIKALQGVVASNELVFIRVIIMLLLGVISTTYTGIDIKPQSSREAKCHLAHASLMTISWCCQIYAYHNMGTADVTAIVYSYVTFVGPLARIILKETFHLIDGVFLVFTVMGVVLIAQPSFIFGDSEENNATAENDSTKRIVPVLAAFTASVAAASAVIIVRLLGADMDVPSLRVTNYLAFLSSIFVSIVVTALGQWTIPDCIKSRLLCVMVGVATFMAIMLISRALSLDNALYIVLATLSEVYIVFIFDIIFFSLQPKWLNVLGIVCIVTSSAAVTIRQIVTAKQLDKVNENAGKQSASQSIVTNDKGDNEFITPELITVV</sequence>
<dbReference type="OrthoDB" id="306876at2759"/>
<feature type="transmembrane region" description="Helical" evidence="5">
    <location>
        <begin position="290"/>
        <end position="312"/>
    </location>
</feature>
<organism evidence="7 8">
    <name type="scientific">Stichopus japonicus</name>
    <name type="common">Sea cucumber</name>
    <dbReference type="NCBI Taxonomy" id="307972"/>
    <lineage>
        <taxon>Eukaryota</taxon>
        <taxon>Metazoa</taxon>
        <taxon>Echinodermata</taxon>
        <taxon>Eleutherozoa</taxon>
        <taxon>Echinozoa</taxon>
        <taxon>Holothuroidea</taxon>
        <taxon>Aspidochirotacea</taxon>
        <taxon>Aspidochirotida</taxon>
        <taxon>Stichopodidae</taxon>
        <taxon>Apostichopus</taxon>
    </lineage>
</organism>
<keyword evidence="3 5" id="KW-1133">Transmembrane helix</keyword>
<reference evidence="7 8" key="1">
    <citation type="journal article" date="2017" name="PLoS Biol.">
        <title>The sea cucumber genome provides insights into morphological evolution and visceral regeneration.</title>
        <authorList>
            <person name="Zhang X."/>
            <person name="Sun L."/>
            <person name="Yuan J."/>
            <person name="Sun Y."/>
            <person name="Gao Y."/>
            <person name="Zhang L."/>
            <person name="Li S."/>
            <person name="Dai H."/>
            <person name="Hamel J.F."/>
            <person name="Liu C."/>
            <person name="Yu Y."/>
            <person name="Liu S."/>
            <person name="Lin W."/>
            <person name="Guo K."/>
            <person name="Jin S."/>
            <person name="Xu P."/>
            <person name="Storey K.B."/>
            <person name="Huan P."/>
            <person name="Zhang T."/>
            <person name="Zhou Y."/>
            <person name="Zhang J."/>
            <person name="Lin C."/>
            <person name="Li X."/>
            <person name="Xing L."/>
            <person name="Huo D."/>
            <person name="Sun M."/>
            <person name="Wang L."/>
            <person name="Mercier A."/>
            <person name="Li F."/>
            <person name="Yang H."/>
            <person name="Xiang J."/>
        </authorList>
    </citation>
    <scope>NUCLEOTIDE SEQUENCE [LARGE SCALE GENOMIC DNA]</scope>
    <source>
        <strain evidence="7">Shaxun</strain>
        <tissue evidence="7">Muscle</tissue>
    </source>
</reference>
<dbReference type="SUPFAM" id="SSF103481">
    <property type="entry name" value="Multidrug resistance efflux transporter EmrE"/>
    <property type="match status" value="1"/>
</dbReference>
<evidence type="ECO:0000313" key="8">
    <source>
        <dbReference type="Proteomes" id="UP000230750"/>
    </source>
</evidence>
<feature type="domain" description="EamA" evidence="6">
    <location>
        <begin position="43"/>
        <end position="175"/>
    </location>
</feature>
<dbReference type="EMBL" id="MRZV01000145">
    <property type="protein sequence ID" value="PIK57334.1"/>
    <property type="molecule type" value="Genomic_DNA"/>
</dbReference>
<dbReference type="STRING" id="307972.A0A2G8LAT3"/>
<dbReference type="PANTHER" id="PTHR22911">
    <property type="entry name" value="ACYL-MALONYL CONDENSING ENZYME-RELATED"/>
    <property type="match status" value="1"/>
</dbReference>
<evidence type="ECO:0000256" key="5">
    <source>
        <dbReference type="SAM" id="Phobius"/>
    </source>
</evidence>
<name>A0A2G8LAT3_STIJA</name>
<evidence type="ECO:0000256" key="3">
    <source>
        <dbReference type="ARBA" id="ARBA00022989"/>
    </source>
</evidence>
<gene>
    <name evidence="7" type="ORF">BSL78_05723</name>
</gene>
<dbReference type="InterPro" id="IPR000620">
    <property type="entry name" value="EamA_dom"/>
</dbReference>
<dbReference type="Proteomes" id="UP000230750">
    <property type="component" value="Unassembled WGS sequence"/>
</dbReference>
<evidence type="ECO:0000313" key="7">
    <source>
        <dbReference type="EMBL" id="PIK57334.1"/>
    </source>
</evidence>
<keyword evidence="2 5" id="KW-0812">Transmembrane</keyword>
<feature type="transmembrane region" description="Helical" evidence="5">
    <location>
        <begin position="318"/>
        <end position="336"/>
    </location>
</feature>
<feature type="transmembrane region" description="Helical" evidence="5">
    <location>
        <begin position="74"/>
        <end position="94"/>
    </location>
</feature>
<evidence type="ECO:0000256" key="4">
    <source>
        <dbReference type="ARBA" id="ARBA00023136"/>
    </source>
</evidence>
<dbReference type="InterPro" id="IPR037185">
    <property type="entry name" value="EmrE-like"/>
</dbReference>
<comment type="subcellular location">
    <subcellularLocation>
        <location evidence="1">Membrane</location>
        <topology evidence="1">Multi-pass membrane protein</topology>
    </subcellularLocation>
</comment>
<keyword evidence="8" id="KW-1185">Reference proteome</keyword>
<evidence type="ECO:0000256" key="2">
    <source>
        <dbReference type="ARBA" id="ARBA00022692"/>
    </source>
</evidence>
<feature type="transmembrane region" description="Helical" evidence="5">
    <location>
        <begin position="44"/>
        <end position="68"/>
    </location>
</feature>
<keyword evidence="4 5" id="KW-0472">Membrane</keyword>
<dbReference type="Pfam" id="PF00892">
    <property type="entry name" value="EamA"/>
    <property type="match status" value="1"/>
</dbReference>
<evidence type="ECO:0000259" key="6">
    <source>
        <dbReference type="Pfam" id="PF00892"/>
    </source>
</evidence>
<evidence type="ECO:0000256" key="1">
    <source>
        <dbReference type="ARBA" id="ARBA00004141"/>
    </source>
</evidence>
<dbReference type="PANTHER" id="PTHR22911:SF6">
    <property type="entry name" value="SOLUTE CARRIER FAMILY 35 MEMBER G1"/>
    <property type="match status" value="1"/>
</dbReference>